<evidence type="ECO:0000313" key="3">
    <source>
        <dbReference type="Proteomes" id="UP000470772"/>
    </source>
</evidence>
<evidence type="ECO:0000256" key="1">
    <source>
        <dbReference type="SAM" id="Phobius"/>
    </source>
</evidence>
<gene>
    <name evidence="2" type="ORF">GC250_05755</name>
</gene>
<feature type="transmembrane region" description="Helical" evidence="1">
    <location>
        <begin position="37"/>
        <end position="56"/>
    </location>
</feature>
<organism evidence="2 3">
    <name type="scientific">Sulfuracidifex metallicus DSM 6482 = JCM 9184</name>
    <dbReference type="NCBI Taxonomy" id="523847"/>
    <lineage>
        <taxon>Archaea</taxon>
        <taxon>Thermoproteota</taxon>
        <taxon>Thermoprotei</taxon>
        <taxon>Sulfolobales</taxon>
        <taxon>Sulfolobaceae</taxon>
        <taxon>Sulfuracidifex</taxon>
    </lineage>
</organism>
<keyword evidence="3" id="KW-1185">Reference proteome</keyword>
<keyword evidence="1" id="KW-0812">Transmembrane</keyword>
<dbReference type="RefSeq" id="WP_156016521.1">
    <property type="nucleotide sequence ID" value="NZ_BBBY01000010.1"/>
</dbReference>
<sequence length="60" mass="6761">MKSNLTFMVVVAVFFLFLSIPMDFVLSSIIGVGYTTIIDTALYIILASAAFFAVFYKEFY</sequence>
<accession>A0A6A9QV47</accession>
<dbReference type="EMBL" id="WGGD01000005">
    <property type="protein sequence ID" value="MUN28952.1"/>
    <property type="molecule type" value="Genomic_DNA"/>
</dbReference>
<proteinExistence type="predicted"/>
<evidence type="ECO:0000313" key="2">
    <source>
        <dbReference type="EMBL" id="MUN28952.1"/>
    </source>
</evidence>
<keyword evidence="1" id="KW-0472">Membrane</keyword>
<keyword evidence="1" id="KW-1133">Transmembrane helix</keyword>
<protein>
    <submittedName>
        <fullName evidence="2">Uncharacterized protein</fullName>
    </submittedName>
</protein>
<dbReference type="Proteomes" id="UP000470772">
    <property type="component" value="Unassembled WGS sequence"/>
</dbReference>
<dbReference type="AlphaFoldDB" id="A0A6A9QV47"/>
<reference evidence="2 3" key="1">
    <citation type="submission" date="2019-10" db="EMBL/GenBank/DDBJ databases">
        <title>Sequencing and Assembly of Multiple Reported Metal-Biooxidizing Members of the Extremely Thermoacidophilic Archaeal Family Sulfolobaceae.</title>
        <authorList>
            <person name="Counts J.A."/>
            <person name="Kelly R.M."/>
        </authorList>
    </citation>
    <scope>NUCLEOTIDE SEQUENCE [LARGE SCALE GENOMIC DNA]</scope>
    <source>
        <strain evidence="2 3">DSM 6482</strain>
    </source>
</reference>
<comment type="caution">
    <text evidence="2">The sequence shown here is derived from an EMBL/GenBank/DDBJ whole genome shotgun (WGS) entry which is preliminary data.</text>
</comment>
<name>A0A6A9QV47_SULME</name>